<dbReference type="CDD" id="cd00419">
    <property type="entry name" value="Ferrochelatase_C"/>
    <property type="match status" value="1"/>
</dbReference>
<dbReference type="InterPro" id="IPR033644">
    <property type="entry name" value="Ferrochelatase_C"/>
</dbReference>
<gene>
    <name evidence="7 9" type="primary">hemH</name>
    <name evidence="9" type="ORF">SMD31_09505</name>
</gene>
<dbReference type="Proteomes" id="UP001271769">
    <property type="component" value="Unassembled WGS sequence"/>
</dbReference>
<evidence type="ECO:0000256" key="4">
    <source>
        <dbReference type="ARBA" id="ARBA00023239"/>
    </source>
</evidence>
<dbReference type="NCBIfam" id="TIGR00109">
    <property type="entry name" value="hemH"/>
    <property type="match status" value="1"/>
</dbReference>
<evidence type="ECO:0000256" key="7">
    <source>
        <dbReference type="HAMAP-Rule" id="MF_00323"/>
    </source>
</evidence>
<dbReference type="CDD" id="cd03411">
    <property type="entry name" value="Ferrochelatase_N"/>
    <property type="match status" value="1"/>
</dbReference>
<dbReference type="EMBL" id="JAXCLX010000001">
    <property type="protein sequence ID" value="MDY0872160.1"/>
    <property type="molecule type" value="Genomic_DNA"/>
</dbReference>
<evidence type="ECO:0000313" key="9">
    <source>
        <dbReference type="EMBL" id="MDY0872160.1"/>
    </source>
</evidence>
<sequence length="352" mass="37637">MPAPRRIAIVLFNLGGPDSLTAVQPFLFNLFNDRSIINLPQPFRWLLAKLISSRRTPVASHVYQQMGGRSPILPNTEAQAAALEALLTTGGIEVRCFIAMRYWHPFTEATARDVKAWGADEVILLPLYPQFSTTTTASSLRVWHATARQIGLTAPQHAVCCYPDEPGFVSALSEITRQAMGQAQAAAPGETPAIIFSAHGLPKKIVDAGDPYVAQVEATVAAVAQELALTPAQYQIAYQSRVGPLEWVGPATDNVITAAAKAGKPIIVVPVAFVSEHSETLVELDIEYRHLAESNGAPLYLRAPTVATHPAFIAGLVRLVQDALAKGQALQPGCGRMACKGQSQCAMTKAGA</sequence>
<evidence type="ECO:0000256" key="1">
    <source>
        <dbReference type="ARBA" id="ARBA00007718"/>
    </source>
</evidence>
<dbReference type="Gene3D" id="3.40.50.1400">
    <property type="match status" value="2"/>
</dbReference>
<accession>A0ABU5DY14</accession>
<dbReference type="HAMAP" id="MF_00323">
    <property type="entry name" value="Ferrochelatase"/>
    <property type="match status" value="1"/>
</dbReference>
<keyword evidence="3 7" id="KW-0350">Heme biosynthesis</keyword>
<dbReference type="PANTHER" id="PTHR11108">
    <property type="entry name" value="FERROCHELATASE"/>
    <property type="match status" value="1"/>
</dbReference>
<protein>
    <recommendedName>
        <fullName evidence="7 8">Ferrochelatase</fullName>
        <ecNumber evidence="7 8">4.98.1.1</ecNumber>
    </recommendedName>
    <alternativeName>
        <fullName evidence="7">Heme synthase</fullName>
    </alternativeName>
    <alternativeName>
        <fullName evidence="7">Protoheme ferro-lyase</fullName>
    </alternativeName>
</protein>
<dbReference type="PROSITE" id="PS00534">
    <property type="entry name" value="FERROCHELATASE"/>
    <property type="match status" value="1"/>
</dbReference>
<feature type="binding site" evidence="7">
    <location>
        <position position="279"/>
    </location>
    <ligand>
        <name>Fe(2+)</name>
        <dbReference type="ChEBI" id="CHEBI:29033"/>
    </ligand>
</feature>
<dbReference type="InterPro" id="IPR033659">
    <property type="entry name" value="Ferrochelatase_N"/>
</dbReference>
<dbReference type="Pfam" id="PF00762">
    <property type="entry name" value="Ferrochelatase"/>
    <property type="match status" value="1"/>
</dbReference>
<comment type="catalytic activity">
    <reaction evidence="7 8">
        <text>heme b + 2 H(+) = protoporphyrin IX + Fe(2+)</text>
        <dbReference type="Rhea" id="RHEA:22584"/>
        <dbReference type="ChEBI" id="CHEBI:15378"/>
        <dbReference type="ChEBI" id="CHEBI:29033"/>
        <dbReference type="ChEBI" id="CHEBI:57306"/>
        <dbReference type="ChEBI" id="CHEBI:60344"/>
        <dbReference type="EC" id="4.98.1.1"/>
    </reaction>
</comment>
<comment type="function">
    <text evidence="7 8">Catalyzes the ferrous insertion into protoporphyrin IX.</text>
</comment>
<comment type="catalytic activity">
    <reaction evidence="6">
        <text>Fe-coproporphyrin III + 2 H(+) = coproporphyrin III + Fe(2+)</text>
        <dbReference type="Rhea" id="RHEA:49572"/>
        <dbReference type="ChEBI" id="CHEBI:15378"/>
        <dbReference type="ChEBI" id="CHEBI:29033"/>
        <dbReference type="ChEBI" id="CHEBI:68438"/>
        <dbReference type="ChEBI" id="CHEBI:131725"/>
        <dbReference type="EC" id="4.99.1.9"/>
    </reaction>
    <physiologicalReaction direction="right-to-left" evidence="6">
        <dbReference type="Rhea" id="RHEA:49574"/>
    </physiologicalReaction>
</comment>
<name>A0ABU5DY14_9PROT</name>
<keyword evidence="7" id="KW-0479">Metal-binding</keyword>
<comment type="similarity">
    <text evidence="1 7 8">Belongs to the ferrochelatase family.</text>
</comment>
<keyword evidence="5 7" id="KW-0627">Porphyrin biosynthesis</keyword>
<keyword evidence="2 7" id="KW-0408">Iron</keyword>
<dbReference type="EC" id="4.98.1.1" evidence="7 8"/>
<dbReference type="RefSeq" id="WP_320500577.1">
    <property type="nucleotide sequence ID" value="NZ_JAXCLX010000001.1"/>
</dbReference>
<keyword evidence="7 8" id="KW-0963">Cytoplasm</keyword>
<feature type="binding site" evidence="7">
    <location>
        <position position="199"/>
    </location>
    <ligand>
        <name>Fe(2+)</name>
        <dbReference type="ChEBI" id="CHEBI:29033"/>
    </ligand>
</feature>
<evidence type="ECO:0000256" key="2">
    <source>
        <dbReference type="ARBA" id="ARBA00023004"/>
    </source>
</evidence>
<evidence type="ECO:0000313" key="10">
    <source>
        <dbReference type="Proteomes" id="UP001271769"/>
    </source>
</evidence>
<keyword evidence="10" id="KW-1185">Reference proteome</keyword>
<comment type="subcellular location">
    <subcellularLocation>
        <location evidence="7 8">Cytoplasm</location>
    </subcellularLocation>
</comment>
<dbReference type="SUPFAM" id="SSF53800">
    <property type="entry name" value="Chelatase"/>
    <property type="match status" value="1"/>
</dbReference>
<dbReference type="InterPro" id="IPR019772">
    <property type="entry name" value="Ferrochelatase_AS"/>
</dbReference>
<organism evidence="9 10">
    <name type="scientific">Dongia rigui</name>
    <dbReference type="NCBI Taxonomy" id="940149"/>
    <lineage>
        <taxon>Bacteria</taxon>
        <taxon>Pseudomonadati</taxon>
        <taxon>Pseudomonadota</taxon>
        <taxon>Alphaproteobacteria</taxon>
        <taxon>Rhodospirillales</taxon>
        <taxon>Dongiaceae</taxon>
        <taxon>Dongia</taxon>
    </lineage>
</organism>
<evidence type="ECO:0000256" key="6">
    <source>
        <dbReference type="ARBA" id="ARBA00024536"/>
    </source>
</evidence>
<comment type="caution">
    <text evidence="9">The sequence shown here is derived from an EMBL/GenBank/DDBJ whole genome shotgun (WGS) entry which is preliminary data.</text>
</comment>
<evidence type="ECO:0000256" key="5">
    <source>
        <dbReference type="ARBA" id="ARBA00023244"/>
    </source>
</evidence>
<dbReference type="PANTHER" id="PTHR11108:SF1">
    <property type="entry name" value="FERROCHELATASE, MITOCHONDRIAL"/>
    <property type="match status" value="1"/>
</dbReference>
<proteinExistence type="inferred from homology"/>
<dbReference type="InterPro" id="IPR001015">
    <property type="entry name" value="Ferrochelatase"/>
</dbReference>
<keyword evidence="4 7" id="KW-0456">Lyase</keyword>
<evidence type="ECO:0000256" key="8">
    <source>
        <dbReference type="RuleBase" id="RU000607"/>
    </source>
</evidence>
<comment type="pathway">
    <text evidence="7 8">Porphyrin-containing compound metabolism; protoheme biosynthesis; protoheme from protoporphyrin-IX: step 1/1.</text>
</comment>
<reference evidence="9 10" key="1">
    <citation type="journal article" date="2013" name="Antonie Van Leeuwenhoek">
        <title>Dongia rigui sp. nov., isolated from freshwater of a large wetland in Korea.</title>
        <authorList>
            <person name="Baik K.S."/>
            <person name="Hwang Y.M."/>
            <person name="Choi J.S."/>
            <person name="Kwon J."/>
            <person name="Seong C.N."/>
        </authorList>
    </citation>
    <scope>NUCLEOTIDE SEQUENCE [LARGE SCALE GENOMIC DNA]</scope>
    <source>
        <strain evidence="9 10">04SU4-P</strain>
    </source>
</reference>
<evidence type="ECO:0000256" key="3">
    <source>
        <dbReference type="ARBA" id="ARBA00023133"/>
    </source>
</evidence>